<dbReference type="InterPro" id="IPR025232">
    <property type="entry name" value="DUF4174"/>
</dbReference>
<gene>
    <name evidence="4" type="ORF">SKA53_01676</name>
</gene>
<name>A3V3K8_9RHOB</name>
<comment type="caution">
    <text evidence="4">The sequence shown here is derived from an EMBL/GenBank/DDBJ whole genome shotgun (WGS) entry which is preliminary data.</text>
</comment>
<dbReference type="AlphaFoldDB" id="A3V3K8"/>
<evidence type="ECO:0000259" key="3">
    <source>
        <dbReference type="Pfam" id="PF13778"/>
    </source>
</evidence>
<dbReference type="STRING" id="314232.SKA53_01676"/>
<dbReference type="EMBL" id="AAMS01000003">
    <property type="protein sequence ID" value="EAQ07065.1"/>
    <property type="molecule type" value="Genomic_DNA"/>
</dbReference>
<feature type="domain" description="DUF4174" evidence="3">
    <location>
        <begin position="44"/>
        <end position="145"/>
    </location>
</feature>
<keyword evidence="5" id="KW-1185">Reference proteome</keyword>
<dbReference type="Proteomes" id="UP000004507">
    <property type="component" value="Unassembled WGS sequence"/>
</dbReference>
<dbReference type="HOGENOM" id="CLU_100965_0_1_5"/>
<accession>A3V3K8</accession>
<sequence length="155" mass="17567">MKRLFFIALAALVAATSLPAAEPSVIARWQSDRTQVFDASEVSLPELQWIARAVVVFADSPNDPMFRQQMDLLLAEIDRLVERDVMLITDTDPAARNSVRLDLRPRGYALTVVGKDGRVLQRKPEPWSVRELTGSIDRTLLRQQEIEDRRGANIR</sequence>
<dbReference type="RefSeq" id="WP_007204295.1">
    <property type="nucleotide sequence ID" value="NZ_CH672414.1"/>
</dbReference>
<dbReference type="Pfam" id="PF13778">
    <property type="entry name" value="DUF4174"/>
    <property type="match status" value="1"/>
</dbReference>
<protein>
    <recommendedName>
        <fullName evidence="3">DUF4174 domain-containing protein</fullName>
    </recommendedName>
</protein>
<organism evidence="4 5">
    <name type="scientific">Yoonia vestfoldensis SKA53</name>
    <dbReference type="NCBI Taxonomy" id="314232"/>
    <lineage>
        <taxon>Bacteria</taxon>
        <taxon>Pseudomonadati</taxon>
        <taxon>Pseudomonadota</taxon>
        <taxon>Alphaproteobacteria</taxon>
        <taxon>Rhodobacterales</taxon>
        <taxon>Paracoccaceae</taxon>
        <taxon>Yoonia</taxon>
    </lineage>
</organism>
<feature type="chain" id="PRO_5002660807" description="DUF4174 domain-containing protein" evidence="2">
    <location>
        <begin position="21"/>
        <end position="155"/>
    </location>
</feature>
<dbReference type="OrthoDB" id="7362103at2"/>
<feature type="signal peptide" evidence="2">
    <location>
        <begin position="1"/>
        <end position="20"/>
    </location>
</feature>
<evidence type="ECO:0000313" key="5">
    <source>
        <dbReference type="Proteomes" id="UP000004507"/>
    </source>
</evidence>
<reference evidence="4 5" key="1">
    <citation type="submission" date="2006-01" db="EMBL/GenBank/DDBJ databases">
        <authorList>
            <person name="Hagstrom A."/>
            <person name="Ferriera S."/>
            <person name="Johnson J."/>
            <person name="Kravitz S."/>
            <person name="Halpern A."/>
            <person name="Remington K."/>
            <person name="Beeson K."/>
            <person name="Tran B."/>
            <person name="Rogers Y.-H."/>
            <person name="Friedman R."/>
            <person name="Venter J.C."/>
        </authorList>
    </citation>
    <scope>NUCLEOTIDE SEQUENCE [LARGE SCALE GENOMIC DNA]</scope>
    <source>
        <strain evidence="4 5">SKA53</strain>
    </source>
</reference>
<evidence type="ECO:0000313" key="4">
    <source>
        <dbReference type="EMBL" id="EAQ07065.1"/>
    </source>
</evidence>
<evidence type="ECO:0000256" key="2">
    <source>
        <dbReference type="SAM" id="SignalP"/>
    </source>
</evidence>
<proteinExistence type="predicted"/>
<evidence type="ECO:0000256" key="1">
    <source>
        <dbReference type="ARBA" id="ARBA00022729"/>
    </source>
</evidence>
<keyword evidence="1 2" id="KW-0732">Signal</keyword>
<dbReference type="eggNOG" id="ENOG5032S56">
    <property type="taxonomic scope" value="Bacteria"/>
</dbReference>